<name>A0ABX2N195_9SPHN</name>
<keyword evidence="3 5" id="KW-0560">Oxidoreductase</keyword>
<evidence type="ECO:0000313" key="5">
    <source>
        <dbReference type="EMBL" id="NVD27447.1"/>
    </source>
</evidence>
<evidence type="ECO:0000313" key="6">
    <source>
        <dbReference type="Proteomes" id="UP000652427"/>
    </source>
</evidence>
<keyword evidence="6" id="KW-1185">Reference proteome</keyword>
<dbReference type="InterPro" id="IPR029479">
    <property type="entry name" value="Nitroreductase"/>
</dbReference>
<evidence type="ECO:0000256" key="2">
    <source>
        <dbReference type="ARBA" id="ARBA00022857"/>
    </source>
</evidence>
<dbReference type="SUPFAM" id="SSF55469">
    <property type="entry name" value="FMN-dependent nitroreductase-like"/>
    <property type="match status" value="1"/>
</dbReference>
<dbReference type="Proteomes" id="UP000652427">
    <property type="component" value="Unassembled WGS sequence"/>
</dbReference>
<evidence type="ECO:0000256" key="1">
    <source>
        <dbReference type="ARBA" id="ARBA00007118"/>
    </source>
</evidence>
<dbReference type="PANTHER" id="PTHR43673">
    <property type="entry name" value="NAD(P)H NITROREDUCTASE YDGI-RELATED"/>
    <property type="match status" value="1"/>
</dbReference>
<dbReference type="Gene3D" id="3.40.109.10">
    <property type="entry name" value="NADH Oxidase"/>
    <property type="match status" value="1"/>
</dbReference>
<dbReference type="Pfam" id="PF00881">
    <property type="entry name" value="Nitroreductase"/>
    <property type="match status" value="1"/>
</dbReference>
<dbReference type="NCBIfam" id="NF008275">
    <property type="entry name" value="PRK11053.1"/>
    <property type="match status" value="1"/>
</dbReference>
<organism evidence="5 6">
    <name type="scientific">Parasphingorhabdus flavimaris</name>
    <dbReference type="NCBI Taxonomy" id="266812"/>
    <lineage>
        <taxon>Bacteria</taxon>
        <taxon>Pseudomonadati</taxon>
        <taxon>Pseudomonadota</taxon>
        <taxon>Alphaproteobacteria</taxon>
        <taxon>Sphingomonadales</taxon>
        <taxon>Sphingomonadaceae</taxon>
        <taxon>Parasphingorhabdus</taxon>
    </lineage>
</organism>
<protein>
    <submittedName>
        <fullName evidence="5">Oxygen-insensitive NAD(P)H nitroreductase</fullName>
        <ecNumber evidence="5">1.5.1.34</ecNumber>
    </submittedName>
</protein>
<dbReference type="InterPro" id="IPR000415">
    <property type="entry name" value="Nitroreductase-like"/>
</dbReference>
<dbReference type="EC" id="1.5.1.34" evidence="5"/>
<keyword evidence="2" id="KW-0521">NADP</keyword>
<dbReference type="GO" id="GO:0004155">
    <property type="term" value="F:6,7-dihydropteridine reductase activity"/>
    <property type="evidence" value="ECO:0007669"/>
    <property type="project" value="UniProtKB-EC"/>
</dbReference>
<comment type="caution">
    <text evidence="5">The sequence shown here is derived from an EMBL/GenBank/DDBJ whole genome shotgun (WGS) entry which is preliminary data.</text>
</comment>
<comment type="similarity">
    <text evidence="1">Belongs to the nitroreductase family.</text>
</comment>
<proteinExistence type="inferred from homology"/>
<evidence type="ECO:0000256" key="3">
    <source>
        <dbReference type="ARBA" id="ARBA00023002"/>
    </source>
</evidence>
<feature type="domain" description="Nitroreductase" evidence="4">
    <location>
        <begin position="33"/>
        <end position="220"/>
    </location>
</feature>
<dbReference type="PANTHER" id="PTHR43673:SF10">
    <property type="entry name" value="NADH DEHYDROGENASE_NAD(P)H NITROREDUCTASE XCC3605-RELATED"/>
    <property type="match status" value="1"/>
</dbReference>
<dbReference type="EMBL" id="JABWMH010000002">
    <property type="protein sequence ID" value="NVD27447.1"/>
    <property type="molecule type" value="Genomic_DNA"/>
</dbReference>
<sequence length="245" mass="27716">MNDAADSRRIIPADGDRNPARLNDGQDITYFAKHRHTVKAFAPDRKIAPEHVEKIRGLLRFSPSSTNAQPWKFILATTDEGKERVAKSTDERYPFNSPSIRNASHVVVFASRLAIEEDFLLKVLDQEEQDGRFDSDPETFRAQMHGGRSLFVNLHKQDMKDAQHWMDKQVYLNIGQFLLGVSTLGIDATPMEGIDTRVLDEQFGLREQGYNSLVVVALGYSDEEADYNAKLPKSRLPLSEILIEA</sequence>
<gene>
    <name evidence="5" type="primary">nfsB</name>
    <name evidence="5" type="ORF">HUO14_05960</name>
</gene>
<evidence type="ECO:0000259" key="4">
    <source>
        <dbReference type="Pfam" id="PF00881"/>
    </source>
</evidence>
<dbReference type="InterPro" id="IPR033878">
    <property type="entry name" value="NfsB-like"/>
</dbReference>
<dbReference type="CDD" id="cd02149">
    <property type="entry name" value="NfsB-like"/>
    <property type="match status" value="1"/>
</dbReference>
<accession>A0ABX2N195</accession>
<reference evidence="5 6" key="1">
    <citation type="submission" date="2020-06" db="EMBL/GenBank/DDBJ databases">
        <authorList>
            <person name="Kim S.-J."/>
            <person name="Park S.-J."/>
        </authorList>
    </citation>
    <scope>NUCLEOTIDE SEQUENCE [LARGE SCALE GENOMIC DNA]</scope>
    <source>
        <strain evidence="5 6">SW-151</strain>
    </source>
</reference>